<feature type="region of interest" description="Disordered" evidence="5">
    <location>
        <begin position="649"/>
        <end position="699"/>
    </location>
</feature>
<protein>
    <submittedName>
        <fullName evidence="6">Uncharacterized protein</fullName>
    </submittedName>
</protein>
<dbReference type="OrthoDB" id="2148418at2759"/>
<feature type="region of interest" description="Disordered" evidence="5">
    <location>
        <begin position="1"/>
        <end position="101"/>
    </location>
</feature>
<feature type="compositionally biased region" description="Polar residues" evidence="5">
    <location>
        <begin position="499"/>
        <end position="530"/>
    </location>
</feature>
<reference evidence="6 7" key="1">
    <citation type="journal article" date="2008" name="Nature">
        <title>The Phaeodactylum genome reveals the evolutionary history of diatom genomes.</title>
        <authorList>
            <person name="Bowler C."/>
            <person name="Allen A.E."/>
            <person name="Badger J.H."/>
            <person name="Grimwood J."/>
            <person name="Jabbari K."/>
            <person name="Kuo A."/>
            <person name="Maheswari U."/>
            <person name="Martens C."/>
            <person name="Maumus F."/>
            <person name="Otillar R.P."/>
            <person name="Rayko E."/>
            <person name="Salamov A."/>
            <person name="Vandepoele K."/>
            <person name="Beszteri B."/>
            <person name="Gruber A."/>
            <person name="Heijde M."/>
            <person name="Katinka M."/>
            <person name="Mock T."/>
            <person name="Valentin K."/>
            <person name="Verret F."/>
            <person name="Berges J.A."/>
            <person name="Brownlee C."/>
            <person name="Cadoret J.P."/>
            <person name="Chiovitti A."/>
            <person name="Choi C.J."/>
            <person name="Coesel S."/>
            <person name="De Martino A."/>
            <person name="Detter J.C."/>
            <person name="Durkin C."/>
            <person name="Falciatore A."/>
            <person name="Fournet J."/>
            <person name="Haruta M."/>
            <person name="Huysman M.J."/>
            <person name="Jenkins B.D."/>
            <person name="Jiroutova K."/>
            <person name="Jorgensen R.E."/>
            <person name="Joubert Y."/>
            <person name="Kaplan A."/>
            <person name="Kroger N."/>
            <person name="Kroth P.G."/>
            <person name="La Roche J."/>
            <person name="Lindquist E."/>
            <person name="Lommer M."/>
            <person name="Martin-Jezequel V."/>
            <person name="Lopez P.J."/>
            <person name="Lucas S."/>
            <person name="Mangogna M."/>
            <person name="McGinnis K."/>
            <person name="Medlin L.K."/>
            <person name="Montsant A."/>
            <person name="Oudot-Le Secq M.P."/>
            <person name="Napoli C."/>
            <person name="Obornik M."/>
            <person name="Parker M.S."/>
            <person name="Petit J.L."/>
            <person name="Porcel B.M."/>
            <person name="Poulsen N."/>
            <person name="Robison M."/>
            <person name="Rychlewski L."/>
            <person name="Rynearson T.A."/>
            <person name="Schmutz J."/>
            <person name="Shapiro H."/>
            <person name="Siaut M."/>
            <person name="Stanley M."/>
            <person name="Sussman M.R."/>
            <person name="Taylor A.R."/>
            <person name="Vardi A."/>
            <person name="von Dassow P."/>
            <person name="Vyverman W."/>
            <person name="Willis A."/>
            <person name="Wyrwicz L.S."/>
            <person name="Rokhsar D.S."/>
            <person name="Weissenbach J."/>
            <person name="Armbrust E.V."/>
            <person name="Green B.R."/>
            <person name="Van de Peer Y."/>
            <person name="Grigoriev I.V."/>
        </authorList>
    </citation>
    <scope>NUCLEOTIDE SEQUENCE [LARGE SCALE GENOMIC DNA]</scope>
    <source>
        <strain evidence="6 7">CCAP 1055/1</strain>
    </source>
</reference>
<feature type="compositionally biased region" description="Pro residues" evidence="5">
    <location>
        <begin position="77"/>
        <end position="88"/>
    </location>
</feature>
<feature type="region of interest" description="Disordered" evidence="5">
    <location>
        <begin position="488"/>
        <end position="637"/>
    </location>
</feature>
<organism evidence="6 7">
    <name type="scientific">Phaeodactylum tricornutum (strain CCAP 1055/1)</name>
    <dbReference type="NCBI Taxonomy" id="556484"/>
    <lineage>
        <taxon>Eukaryota</taxon>
        <taxon>Sar</taxon>
        <taxon>Stramenopiles</taxon>
        <taxon>Ochrophyta</taxon>
        <taxon>Bacillariophyta</taxon>
        <taxon>Bacillariophyceae</taxon>
        <taxon>Bacillariophycidae</taxon>
        <taxon>Naviculales</taxon>
        <taxon>Phaeodactylaceae</taxon>
        <taxon>Phaeodactylum</taxon>
    </lineage>
</organism>
<dbReference type="InterPro" id="IPR000048">
    <property type="entry name" value="IQ_motif_EF-hand-BS"/>
</dbReference>
<evidence type="ECO:0000256" key="5">
    <source>
        <dbReference type="SAM" id="MobiDB-lite"/>
    </source>
</evidence>
<keyword evidence="7" id="KW-1185">Reference proteome</keyword>
<dbReference type="GO" id="GO:0007051">
    <property type="term" value="P:spindle organization"/>
    <property type="evidence" value="ECO:0007669"/>
    <property type="project" value="TreeGrafter"/>
</dbReference>
<dbReference type="EMBL" id="CM000605">
    <property type="protein sequence ID" value="EEC51580.1"/>
    <property type="molecule type" value="Genomic_DNA"/>
</dbReference>
<keyword evidence="3" id="KW-0677">Repeat</keyword>
<dbReference type="PaxDb" id="2850-Phatr42614"/>
<keyword evidence="4" id="KW-0112">Calmodulin-binding</keyword>
<feature type="region of interest" description="Disordered" evidence="5">
    <location>
        <begin position="1291"/>
        <end position="1317"/>
    </location>
</feature>
<gene>
    <name evidence="6" type="ORF">PHATRDRAFT_42614</name>
</gene>
<feature type="compositionally biased region" description="Polar residues" evidence="5">
    <location>
        <begin position="649"/>
        <end position="667"/>
    </location>
</feature>
<reference evidence="7" key="2">
    <citation type="submission" date="2008-08" db="EMBL/GenBank/DDBJ databases">
        <authorList>
            <consortium name="Diatom Consortium"/>
            <person name="Grigoriev I."/>
            <person name="Grimwood J."/>
            <person name="Kuo A."/>
            <person name="Otillar R.P."/>
            <person name="Salamov A."/>
            <person name="Detter J.C."/>
            <person name="Lindquist E."/>
            <person name="Shapiro H."/>
            <person name="Lucas S."/>
            <person name="Glavina del Rio T."/>
            <person name="Pitluck S."/>
            <person name="Rokhsar D."/>
            <person name="Bowler C."/>
        </authorList>
    </citation>
    <scope>GENOME REANNOTATION</scope>
    <source>
        <strain evidence="7">CCAP 1055/1</strain>
    </source>
</reference>
<dbReference type="Pfam" id="PF00612">
    <property type="entry name" value="IQ"/>
    <property type="match status" value="3"/>
</dbReference>
<feature type="compositionally biased region" description="Polar residues" evidence="5">
    <location>
        <begin position="684"/>
        <end position="699"/>
    </location>
</feature>
<evidence type="ECO:0000256" key="2">
    <source>
        <dbReference type="ARBA" id="ARBA00022490"/>
    </source>
</evidence>
<dbReference type="Proteomes" id="UP000000759">
    <property type="component" value="Chromosome 1"/>
</dbReference>
<comment type="subcellular location">
    <subcellularLocation>
        <location evidence="1">Cytoplasm</location>
    </subcellularLocation>
</comment>
<dbReference type="GO" id="GO:0000922">
    <property type="term" value="C:spindle pole"/>
    <property type="evidence" value="ECO:0007669"/>
    <property type="project" value="TreeGrafter"/>
</dbReference>
<keyword evidence="2" id="KW-0963">Cytoplasm</keyword>
<evidence type="ECO:0000313" key="6">
    <source>
        <dbReference type="EMBL" id="EEC51580.1"/>
    </source>
</evidence>
<dbReference type="SUPFAM" id="SSF52540">
    <property type="entry name" value="P-loop containing nucleoside triphosphate hydrolases"/>
    <property type="match status" value="1"/>
</dbReference>
<dbReference type="GeneID" id="7195978"/>
<dbReference type="PANTHER" id="PTHR22706:SF1">
    <property type="entry name" value="ASSEMBLY FACTOR FOR SPINDLE MICROTUBULES"/>
    <property type="match status" value="1"/>
</dbReference>
<feature type="compositionally biased region" description="Basic and acidic residues" evidence="5">
    <location>
        <begin position="572"/>
        <end position="586"/>
    </location>
</feature>
<feature type="compositionally biased region" description="Basic and acidic residues" evidence="5">
    <location>
        <begin position="668"/>
        <end position="680"/>
    </location>
</feature>
<dbReference type="STRING" id="556484.B7FNX9"/>
<feature type="region of interest" description="Disordered" evidence="5">
    <location>
        <begin position="409"/>
        <end position="438"/>
    </location>
</feature>
<name>B7FNX9_PHATC</name>
<accession>B7FNX9</accession>
<dbReference type="eggNOG" id="KOG0160">
    <property type="taxonomic scope" value="Eukaryota"/>
</dbReference>
<evidence type="ECO:0000256" key="3">
    <source>
        <dbReference type="ARBA" id="ARBA00022737"/>
    </source>
</evidence>
<dbReference type="Gene3D" id="1.20.5.190">
    <property type="match status" value="4"/>
</dbReference>
<dbReference type="PANTHER" id="PTHR22706">
    <property type="entry name" value="ASSEMBLY FACTOR FOR SPINDLE MICROTUBULES"/>
    <property type="match status" value="1"/>
</dbReference>
<dbReference type="RefSeq" id="XP_002177117.1">
    <property type="nucleotide sequence ID" value="XM_002177081.1"/>
</dbReference>
<evidence type="ECO:0000313" key="7">
    <source>
        <dbReference type="Proteomes" id="UP000000759"/>
    </source>
</evidence>
<dbReference type="GO" id="GO:0000278">
    <property type="term" value="P:mitotic cell cycle"/>
    <property type="evidence" value="ECO:0007669"/>
    <property type="project" value="TreeGrafter"/>
</dbReference>
<feature type="region of interest" description="Disordered" evidence="5">
    <location>
        <begin position="252"/>
        <end position="280"/>
    </location>
</feature>
<dbReference type="PROSITE" id="PS50096">
    <property type="entry name" value="IQ"/>
    <property type="match status" value="3"/>
</dbReference>
<feature type="compositionally biased region" description="Low complexity" evidence="5">
    <location>
        <begin position="1297"/>
        <end position="1310"/>
    </location>
</feature>
<dbReference type="KEGG" id="pti:PHATRDRAFT_42614"/>
<dbReference type="GO" id="GO:0005516">
    <property type="term" value="F:calmodulin binding"/>
    <property type="evidence" value="ECO:0007669"/>
    <property type="project" value="UniProtKB-KW"/>
</dbReference>
<feature type="compositionally biased region" description="Basic and acidic residues" evidence="5">
    <location>
        <begin position="1467"/>
        <end position="1479"/>
    </location>
</feature>
<feature type="compositionally biased region" description="Low complexity" evidence="5">
    <location>
        <begin position="61"/>
        <end position="71"/>
    </location>
</feature>
<dbReference type="GO" id="GO:0005737">
    <property type="term" value="C:cytoplasm"/>
    <property type="evidence" value="ECO:0007669"/>
    <property type="project" value="UniProtKB-SubCell"/>
</dbReference>
<dbReference type="InterPro" id="IPR027417">
    <property type="entry name" value="P-loop_NTPase"/>
</dbReference>
<feature type="compositionally biased region" description="Basic and acidic residues" evidence="5">
    <location>
        <begin position="416"/>
        <end position="431"/>
    </location>
</feature>
<dbReference type="SMART" id="SM00015">
    <property type="entry name" value="IQ"/>
    <property type="match status" value="12"/>
</dbReference>
<dbReference type="GO" id="GO:0051295">
    <property type="term" value="P:establishment of meiotic spindle localization"/>
    <property type="evidence" value="ECO:0007669"/>
    <property type="project" value="TreeGrafter"/>
</dbReference>
<dbReference type="HOGENOM" id="CLU_247416_0_0_1"/>
<sequence length="1528" mass="170321">MEDSPVSQHHGCHPRRDPGGINPDGCGHKSGEDPLGVGPSVLSPCPSSQGGELMGSPPTPTHRNTTPTALTAMLMGVPPPPPSDPPPLRTKRGSTPSRLRQDEVLSALNKRSSSCTSGEIILSSFPGQASIVTTATVEDTAMTAYTDKPRSESTIATSPSKLGLIQQRLQAARAIYQSDPLILNPPEGNDHIGRYSASLIPATESSGQISYSTTSATPVGTQIRPLSPTRSLSIPTANSSIEAAPVTVRAFSLSSTSQEDQSTNTKSPKIYRPSTPDARHRSKILERCHQKDYEAKHNGRLLAGQQKRKGFFRKFFGKKGRSGTSVEEENGTFASEAIVSHSTIDGLEYQQTVAFPEPSIRKSMQEAIKPPNGSKDTVQTPHEDQTVFIDNDRPELFFGHDDVSLLTSPTWNSKNRKSEDPVQEVGHEKLSDPMGYYWKKPMENQSTQELNNGSLAIDPFSAPFFHEPAGRSPVTNQTEFLQGKVHVKVNDADGPGDDPQTQQNGSYMATSPIPSLQDPSSFSLNTTDFSEYQFHDPLGESPLQHKHHLSPAPRVDSVSSSDPTVHRNPLSMDHESDEEKKDEENHSSYTDNAANVFPPPPPPLPETATQSKSQGKQRPSAHPKLILKENGNSFKPREYWSKKQTLTMKSSPLATSTSHASVSGSTLHDSDTGKVVDTPDHFSSAKSAPASRTTANELSPSWTVSSVARINAKTVAYIHTLNGDPSPRRTWRKSDAQALDVARMKKQRNTNETANLSLIAKPPGMCVELHKSPNFAETCAISYIANRKTDEPSYAEDIIGSKSVSLGFAIMRERREASIACGASQRVVLVKKNAVPVVDSYFSSFDDPEPRDPIQRAGRRLLAKAAIPIQAHARSFLAQRKAVDRMWALIEIQSYARRWKAEASLLGNRTSATRIASRFRGYKSRVELNKLNDGAIQIQRIVRGYFAAARTYDAVFCIILVQARARGNNVRQKTIQSSKSAIKIQSLVRGFTVRCNFALWRDQRLFTLSQRLQATIKIQAIWRGFQGYTDYIFALVDVLVVQRTVRRWLAQRKACEIRKHRAAVILQSDWRRFSSQMALLYSFVRIIIVQSLARRFLARNALQNKQIEIEAEIAAAIKIQAFWRGFWSFSHFVIIQYESIRLQAIARGSMMRKRLKLQLGCCIMIQAAIRRRLAIKRANNLKMTSLFHAAALISMTETVACQHMQFWWRVVLDCRKEKKAALIIERFFFMVKEEVEKEIRRVKAKKTLRKENRRHRTKDDDENLLERVWLSTVDEDRVGVFAYARNDPIRSDGLAKSPSNKSINRSNRSRLNTVRHRASSPTMNLIMRHDQESKRRYSDPVNRSLADNTSEISGATAVSFGFKRAQMRKTGFPNDKDHHREDLSMVQPQAGTGTRQGKQKENSVEKYLQMYGIKTAPNRSSRVSSFFSDELESAIPNSCKESGFNAKKCRKSTSSIPAGAAGTLYQDRNRPTAPLDRDSCQTNRAYPTAAASPRHGRIQFLHPHPVYAKGKTVDDISMEFVGEEFGLI</sequence>
<dbReference type="InterPro" id="IPR051185">
    <property type="entry name" value="ASPM"/>
</dbReference>
<feature type="compositionally biased region" description="Polar residues" evidence="5">
    <location>
        <begin position="607"/>
        <end position="617"/>
    </location>
</feature>
<evidence type="ECO:0000256" key="1">
    <source>
        <dbReference type="ARBA" id="ARBA00004496"/>
    </source>
</evidence>
<evidence type="ECO:0000256" key="4">
    <source>
        <dbReference type="ARBA" id="ARBA00022860"/>
    </source>
</evidence>
<feature type="compositionally biased region" description="Polar residues" evidence="5">
    <location>
        <begin position="252"/>
        <end position="267"/>
    </location>
</feature>
<dbReference type="InParanoid" id="B7FNX9"/>
<proteinExistence type="predicted"/>
<feature type="region of interest" description="Disordered" evidence="5">
    <location>
        <begin position="1458"/>
        <end position="1480"/>
    </location>
</feature>